<dbReference type="InterPro" id="IPR050595">
    <property type="entry name" value="Bact_response_regulator"/>
</dbReference>
<accession>A0A840V3Z5</accession>
<dbReference type="Gene3D" id="3.30.565.10">
    <property type="entry name" value="Histidine kinase-like ATPase, C-terminal domain"/>
    <property type="match status" value="1"/>
</dbReference>
<feature type="modified residue" description="4-aspartylphosphate" evidence="2">
    <location>
        <position position="64"/>
    </location>
</feature>
<dbReference type="GO" id="GO:0000160">
    <property type="term" value="P:phosphorelay signal transduction system"/>
    <property type="evidence" value="ECO:0007669"/>
    <property type="project" value="InterPro"/>
</dbReference>
<feature type="domain" description="Response regulatory" evidence="3">
    <location>
        <begin position="12"/>
        <end position="131"/>
    </location>
</feature>
<proteinExistence type="predicted"/>
<comment type="caution">
    <text evidence="4">The sequence shown here is derived from an EMBL/GenBank/DDBJ whole genome shotgun (WGS) entry which is preliminary data.</text>
</comment>
<evidence type="ECO:0000256" key="1">
    <source>
        <dbReference type="ARBA" id="ARBA00022553"/>
    </source>
</evidence>
<dbReference type="InterPro" id="IPR036890">
    <property type="entry name" value="HATPase_C_sf"/>
</dbReference>
<evidence type="ECO:0000313" key="4">
    <source>
        <dbReference type="EMBL" id="MBB5347831.1"/>
    </source>
</evidence>
<dbReference type="InterPro" id="IPR003594">
    <property type="entry name" value="HATPase_dom"/>
</dbReference>
<dbReference type="PROSITE" id="PS50110">
    <property type="entry name" value="RESPONSE_REGULATORY"/>
    <property type="match status" value="1"/>
</dbReference>
<sequence length="304" mass="34336">MKIEHFGRERIRILAVDDNPVALLLLEKLLGRHDGYTVRTAVNGREALQHLRSQPGAIDIVLLDRMMPEMDGLAVCAAMKADERLRYIPVIMQTAADRPEEIVEGIRAGVFYYLTKPLDKDTLLSVVGAAARQVKLFRQLRGEMNQWKVGFGLVRTLSSTFRTIGEGESLATMLANFFPVPERALTGISELLVNAVEHGNLAIDYDVKGRLIRDNTWDDEIVRRLADPRYSGRKVEVLFERREDACCIRITDDGDGFDWQRYLEFDPARATDNHGRGIAMANMLCFDSLLFNERGNQVTGIVAR</sequence>
<dbReference type="Proteomes" id="UP000539642">
    <property type="component" value="Unassembled WGS sequence"/>
</dbReference>
<evidence type="ECO:0000259" key="3">
    <source>
        <dbReference type="PROSITE" id="PS50110"/>
    </source>
</evidence>
<name>A0A840V3Z5_9BACT</name>
<dbReference type="SUPFAM" id="SSF52172">
    <property type="entry name" value="CheY-like"/>
    <property type="match status" value="1"/>
</dbReference>
<dbReference type="Pfam" id="PF13581">
    <property type="entry name" value="HATPase_c_2"/>
    <property type="match status" value="1"/>
</dbReference>
<gene>
    <name evidence="4" type="ORF">HNQ81_001560</name>
</gene>
<organism evidence="4 5">
    <name type="scientific">Desulfoprunum benzoelyticum</name>
    <dbReference type="NCBI Taxonomy" id="1506996"/>
    <lineage>
        <taxon>Bacteria</taxon>
        <taxon>Pseudomonadati</taxon>
        <taxon>Thermodesulfobacteriota</taxon>
        <taxon>Desulfobulbia</taxon>
        <taxon>Desulfobulbales</taxon>
        <taxon>Desulfobulbaceae</taxon>
        <taxon>Desulfoprunum</taxon>
    </lineage>
</organism>
<keyword evidence="1 2" id="KW-0597">Phosphoprotein</keyword>
<dbReference type="EMBL" id="JACHEO010000007">
    <property type="protein sequence ID" value="MBB5347831.1"/>
    <property type="molecule type" value="Genomic_DNA"/>
</dbReference>
<dbReference type="InterPro" id="IPR001789">
    <property type="entry name" value="Sig_transdc_resp-reg_receiver"/>
</dbReference>
<reference evidence="4 5" key="1">
    <citation type="submission" date="2020-08" db="EMBL/GenBank/DDBJ databases">
        <title>Genomic Encyclopedia of Type Strains, Phase IV (KMG-IV): sequencing the most valuable type-strain genomes for metagenomic binning, comparative biology and taxonomic classification.</title>
        <authorList>
            <person name="Goeker M."/>
        </authorList>
    </citation>
    <scope>NUCLEOTIDE SEQUENCE [LARGE SCALE GENOMIC DNA]</scope>
    <source>
        <strain evidence="4 5">DSM 28570</strain>
    </source>
</reference>
<keyword evidence="5" id="KW-1185">Reference proteome</keyword>
<dbReference type="InterPro" id="IPR011006">
    <property type="entry name" value="CheY-like_superfamily"/>
</dbReference>
<dbReference type="SUPFAM" id="SSF55874">
    <property type="entry name" value="ATPase domain of HSP90 chaperone/DNA topoisomerase II/histidine kinase"/>
    <property type="match status" value="1"/>
</dbReference>
<dbReference type="SMART" id="SM00448">
    <property type="entry name" value="REC"/>
    <property type="match status" value="1"/>
</dbReference>
<protein>
    <submittedName>
        <fullName evidence="4">CheY-like chemotaxis protein/anti-sigma regulatory factor (Ser/Thr protein kinase)</fullName>
    </submittedName>
</protein>
<dbReference type="AlphaFoldDB" id="A0A840V3Z5"/>
<dbReference type="PANTHER" id="PTHR44591:SF20">
    <property type="entry name" value="PROTEIN PILH"/>
    <property type="match status" value="1"/>
</dbReference>
<dbReference type="Pfam" id="PF00072">
    <property type="entry name" value="Response_reg"/>
    <property type="match status" value="1"/>
</dbReference>
<dbReference type="RefSeq" id="WP_183349974.1">
    <property type="nucleotide sequence ID" value="NZ_JACHEO010000007.1"/>
</dbReference>
<evidence type="ECO:0000313" key="5">
    <source>
        <dbReference type="Proteomes" id="UP000539642"/>
    </source>
</evidence>
<evidence type="ECO:0000256" key="2">
    <source>
        <dbReference type="PROSITE-ProRule" id="PRU00169"/>
    </source>
</evidence>
<dbReference type="CDD" id="cd16936">
    <property type="entry name" value="HATPase_RsbW-like"/>
    <property type="match status" value="1"/>
</dbReference>
<dbReference type="PANTHER" id="PTHR44591">
    <property type="entry name" value="STRESS RESPONSE REGULATOR PROTEIN 1"/>
    <property type="match status" value="1"/>
</dbReference>
<dbReference type="Gene3D" id="3.40.50.2300">
    <property type="match status" value="1"/>
</dbReference>